<evidence type="ECO:0000256" key="1">
    <source>
        <dbReference type="ARBA" id="ARBA00004141"/>
    </source>
</evidence>
<evidence type="ECO:0000256" key="6">
    <source>
        <dbReference type="ARBA" id="ARBA00023136"/>
    </source>
</evidence>
<dbReference type="InterPro" id="IPR009281">
    <property type="entry name" value="TMEM176A/TMEM176B"/>
</dbReference>
<evidence type="ECO:0000256" key="4">
    <source>
        <dbReference type="ARBA" id="ARBA00022692"/>
    </source>
</evidence>
<feature type="transmembrane region" description="Helical" evidence="7">
    <location>
        <begin position="92"/>
        <end position="109"/>
    </location>
</feature>
<feature type="transmembrane region" description="Helical" evidence="7">
    <location>
        <begin position="58"/>
        <end position="80"/>
    </location>
</feature>
<dbReference type="OrthoDB" id="8951938at2759"/>
<evidence type="ECO:0000313" key="9">
    <source>
        <dbReference type="Proteomes" id="UP000593571"/>
    </source>
</evidence>
<evidence type="ECO:0000256" key="3">
    <source>
        <dbReference type="ARBA" id="ARBA00022553"/>
    </source>
</evidence>
<keyword evidence="6 7" id="KW-0472">Membrane</keyword>
<reference evidence="8 9" key="1">
    <citation type="journal article" date="2020" name="Nature">
        <title>Six reference-quality genomes reveal evolution of bat adaptations.</title>
        <authorList>
            <person name="Jebb D."/>
            <person name="Huang Z."/>
            <person name="Pippel M."/>
            <person name="Hughes G.M."/>
            <person name="Lavrichenko K."/>
            <person name="Devanna P."/>
            <person name="Winkler S."/>
            <person name="Jermiin L.S."/>
            <person name="Skirmuntt E.C."/>
            <person name="Katzourakis A."/>
            <person name="Burkitt-Gray L."/>
            <person name="Ray D.A."/>
            <person name="Sullivan K.A.M."/>
            <person name="Roscito J.G."/>
            <person name="Kirilenko B.M."/>
            <person name="Davalos L.M."/>
            <person name="Corthals A.P."/>
            <person name="Power M.L."/>
            <person name="Jones G."/>
            <person name="Ransome R.D."/>
            <person name="Dechmann D.K.N."/>
            <person name="Locatelli A.G."/>
            <person name="Puechmaille S.J."/>
            <person name="Fedrigo O."/>
            <person name="Jarvis E.D."/>
            <person name="Hiller M."/>
            <person name="Vernes S.C."/>
            <person name="Myers E.W."/>
            <person name="Teeling E.C."/>
        </authorList>
    </citation>
    <scope>NUCLEOTIDE SEQUENCE [LARGE SCALE GENOMIC DNA]</scope>
    <source>
        <strain evidence="8">MRouAeg1</strain>
        <tissue evidence="8">Muscle</tissue>
    </source>
</reference>
<comment type="caution">
    <text evidence="8">The sequence shown here is derived from an EMBL/GenBank/DDBJ whole genome shotgun (WGS) entry which is preliminary data.</text>
</comment>
<dbReference type="GO" id="GO:2001199">
    <property type="term" value="P:negative regulation of dendritic cell differentiation"/>
    <property type="evidence" value="ECO:0007669"/>
    <property type="project" value="TreeGrafter"/>
</dbReference>
<proteinExistence type="inferred from homology"/>
<keyword evidence="4 7" id="KW-0812">Transmembrane</keyword>
<comment type="subcellular location">
    <subcellularLocation>
        <location evidence="1">Membrane</location>
        <topology evidence="1">Multi-pass membrane protein</topology>
    </subcellularLocation>
</comment>
<organism evidence="8 9">
    <name type="scientific">Rousettus aegyptiacus</name>
    <name type="common">Egyptian fruit bat</name>
    <name type="synonym">Pteropus aegyptiacus</name>
    <dbReference type="NCBI Taxonomy" id="9407"/>
    <lineage>
        <taxon>Eukaryota</taxon>
        <taxon>Metazoa</taxon>
        <taxon>Chordata</taxon>
        <taxon>Craniata</taxon>
        <taxon>Vertebrata</taxon>
        <taxon>Euteleostomi</taxon>
        <taxon>Mammalia</taxon>
        <taxon>Eutheria</taxon>
        <taxon>Laurasiatheria</taxon>
        <taxon>Chiroptera</taxon>
        <taxon>Yinpterochiroptera</taxon>
        <taxon>Pteropodoidea</taxon>
        <taxon>Pteropodidae</taxon>
        <taxon>Rousettinae</taxon>
        <taxon>Rousettus</taxon>
    </lineage>
</organism>
<dbReference type="PANTHER" id="PTHR15756">
    <property type="entry name" value="LR8/HCA112"/>
    <property type="match status" value="1"/>
</dbReference>
<dbReference type="Proteomes" id="UP000593571">
    <property type="component" value="Unassembled WGS sequence"/>
</dbReference>
<evidence type="ECO:0000256" key="2">
    <source>
        <dbReference type="ARBA" id="ARBA00006022"/>
    </source>
</evidence>
<dbReference type="InterPro" id="IPR007237">
    <property type="entry name" value="CD20-like"/>
</dbReference>
<feature type="transmembrane region" description="Helical" evidence="7">
    <location>
        <begin position="206"/>
        <end position="227"/>
    </location>
</feature>
<keyword evidence="3" id="KW-0597">Phosphoprotein</keyword>
<keyword evidence="9" id="KW-1185">Reference proteome</keyword>
<accession>A0A7J8D994</accession>
<protein>
    <submittedName>
        <fullName evidence="8">Transmembrane protein 176B</fullName>
    </submittedName>
</protein>
<evidence type="ECO:0000313" key="8">
    <source>
        <dbReference type="EMBL" id="KAF6419586.1"/>
    </source>
</evidence>
<dbReference type="PANTHER" id="PTHR15756:SF7">
    <property type="entry name" value="TRANSMEMBRANE PROTEIN 176B"/>
    <property type="match status" value="1"/>
</dbReference>
<dbReference type="AlphaFoldDB" id="A0A7J8D994"/>
<keyword evidence="5 7" id="KW-1133">Transmembrane helix</keyword>
<gene>
    <name evidence="8" type="ORF">HJG63_019418</name>
</gene>
<dbReference type="EMBL" id="JACASE010000013">
    <property type="protein sequence ID" value="KAF6419586.1"/>
    <property type="molecule type" value="Genomic_DNA"/>
</dbReference>
<evidence type="ECO:0000256" key="5">
    <source>
        <dbReference type="ARBA" id="ARBA00022989"/>
    </source>
</evidence>
<comment type="similarity">
    <text evidence="2">Belongs to the TMEM176 family.</text>
</comment>
<name>A0A7J8D994_ROUAE</name>
<evidence type="ECO:0000256" key="7">
    <source>
        <dbReference type="SAM" id="Phobius"/>
    </source>
</evidence>
<dbReference type="GO" id="GO:0016020">
    <property type="term" value="C:membrane"/>
    <property type="evidence" value="ECO:0007669"/>
    <property type="project" value="UniProtKB-SubCell"/>
</dbReference>
<dbReference type="Pfam" id="PF04103">
    <property type="entry name" value="CD20"/>
    <property type="match status" value="1"/>
</dbReference>
<feature type="transmembrane region" description="Helical" evidence="7">
    <location>
        <begin position="116"/>
        <end position="138"/>
    </location>
</feature>
<sequence>MAQSTVTVNGADMASVQSPATHVHIHIHQESALAQLKGLCAGLRSAGPPKAGMPYGRLALGVTQILLGAVSCALGVFLYFGPWTEMRGTGCAFWVGLVAIAAGAGAIAHEKRRGTLSGWVSGLLTLAGIATALAALVLCVNDIRWRWFGYMDTDRLCDRSPSATTSEYGWGPGWRQQGSYGHPSWLENECREYLEMLTNLFLGVRVLLLTTCALLTIVSLASLGLGLRSLCRHGIQALAEDESTKKLLGENSVPPSPCKEKTKATIVV</sequence>